<dbReference type="Gene3D" id="1.25.40.10">
    <property type="entry name" value="Tetratricopeptide repeat domain"/>
    <property type="match status" value="1"/>
</dbReference>
<evidence type="ECO:0000259" key="6">
    <source>
        <dbReference type="SMART" id="SM01043"/>
    </source>
</evidence>
<evidence type="ECO:0000256" key="3">
    <source>
        <dbReference type="ARBA" id="ARBA00023125"/>
    </source>
</evidence>
<evidence type="ECO:0000256" key="1">
    <source>
        <dbReference type="ARBA" id="ARBA00005820"/>
    </source>
</evidence>
<dbReference type="InterPro" id="IPR036388">
    <property type="entry name" value="WH-like_DNA-bd_sf"/>
</dbReference>
<dbReference type="Pfam" id="PF00486">
    <property type="entry name" value="Trans_reg_C"/>
    <property type="match status" value="1"/>
</dbReference>
<keyword evidence="4" id="KW-0804">Transcription</keyword>
<dbReference type="PANTHER" id="PTHR35807:SF1">
    <property type="entry name" value="TRANSCRIPTIONAL REGULATOR REDD"/>
    <property type="match status" value="1"/>
</dbReference>
<dbReference type="Proteomes" id="UP001612741">
    <property type="component" value="Unassembled WGS sequence"/>
</dbReference>
<comment type="caution">
    <text evidence="7">The sequence shown here is derived from an EMBL/GenBank/DDBJ whole genome shotgun (WGS) entry which is preliminary data.</text>
</comment>
<sequence length="264" mass="29238">MLEIRLLGGFTLMWNGADCTPSARKIQQVLSLLALSANRSVPDEALIEELWSGAPPVSARTTLQTYVYHLRKVLNNAVLARVAEGYELRLDREAVDAFRFERLVQKGRSALAAARPLVAYEFLNGALALWSGGEQALAGVPQGALLRAEAVRLEELRMNALELRIDAALQLGDYAAQIGELKRLTARYPLNEALHGKLMLALYKVGRRNDALQWYRQLRTTLREELGLEPSEEIRRLHAWILGHRSSPEGALIADPAPASRVAG</sequence>
<dbReference type="InterPro" id="IPR001867">
    <property type="entry name" value="OmpR/PhoB-type_DNA-bd"/>
</dbReference>
<evidence type="ECO:0000256" key="4">
    <source>
        <dbReference type="ARBA" id="ARBA00023163"/>
    </source>
</evidence>
<keyword evidence="8" id="KW-1185">Reference proteome</keyword>
<protein>
    <submittedName>
        <fullName evidence="7">BTAD domain-containing putative transcriptional regulator</fullName>
    </submittedName>
</protein>
<organism evidence="7 8">
    <name type="scientific">Nonomuraea typhae</name>
    <dbReference type="NCBI Taxonomy" id="2603600"/>
    <lineage>
        <taxon>Bacteria</taxon>
        <taxon>Bacillati</taxon>
        <taxon>Actinomycetota</taxon>
        <taxon>Actinomycetes</taxon>
        <taxon>Streptosporangiales</taxon>
        <taxon>Streptosporangiaceae</taxon>
        <taxon>Nonomuraea</taxon>
    </lineage>
</organism>
<reference evidence="7 8" key="1">
    <citation type="submission" date="2024-10" db="EMBL/GenBank/DDBJ databases">
        <title>The Natural Products Discovery Center: Release of the First 8490 Sequenced Strains for Exploring Actinobacteria Biosynthetic Diversity.</title>
        <authorList>
            <person name="Kalkreuter E."/>
            <person name="Kautsar S.A."/>
            <person name="Yang D."/>
            <person name="Bader C.D."/>
            <person name="Teijaro C.N."/>
            <person name="Fluegel L."/>
            <person name="Davis C.M."/>
            <person name="Simpson J.R."/>
            <person name="Lauterbach L."/>
            <person name="Steele A.D."/>
            <person name="Gui C."/>
            <person name="Meng S."/>
            <person name="Li G."/>
            <person name="Viehrig K."/>
            <person name="Ye F."/>
            <person name="Su P."/>
            <person name="Kiefer A.F."/>
            <person name="Nichols A."/>
            <person name="Cepeda A.J."/>
            <person name="Yan W."/>
            <person name="Fan B."/>
            <person name="Jiang Y."/>
            <person name="Adhikari A."/>
            <person name="Zheng C.-J."/>
            <person name="Schuster L."/>
            <person name="Cowan T.M."/>
            <person name="Smanski M.J."/>
            <person name="Chevrette M.G."/>
            <person name="De Carvalho L.P.S."/>
            <person name="Shen B."/>
        </authorList>
    </citation>
    <scope>NUCLEOTIDE SEQUENCE [LARGE SCALE GENOMIC DNA]</scope>
    <source>
        <strain evidence="7 8">NPDC050545</strain>
    </source>
</reference>
<dbReference type="CDD" id="cd15831">
    <property type="entry name" value="BTAD"/>
    <property type="match status" value="1"/>
</dbReference>
<dbReference type="InterPro" id="IPR051677">
    <property type="entry name" value="AfsR-DnrI-RedD_regulator"/>
</dbReference>
<dbReference type="SMART" id="SM00862">
    <property type="entry name" value="Trans_reg_C"/>
    <property type="match status" value="1"/>
</dbReference>
<feature type="domain" description="Bacterial transcriptional activator" evidence="6">
    <location>
        <begin position="95"/>
        <end position="242"/>
    </location>
</feature>
<dbReference type="SUPFAM" id="SSF48452">
    <property type="entry name" value="TPR-like"/>
    <property type="match status" value="1"/>
</dbReference>
<evidence type="ECO:0000256" key="2">
    <source>
        <dbReference type="ARBA" id="ARBA00023015"/>
    </source>
</evidence>
<gene>
    <name evidence="7" type="ORF">ACIBG2_45790</name>
</gene>
<keyword evidence="2" id="KW-0805">Transcription regulation</keyword>
<dbReference type="InterPro" id="IPR016032">
    <property type="entry name" value="Sig_transdc_resp-reg_C-effctor"/>
</dbReference>
<dbReference type="SUPFAM" id="SSF46894">
    <property type="entry name" value="C-terminal effector domain of the bipartite response regulators"/>
    <property type="match status" value="1"/>
</dbReference>
<dbReference type="Pfam" id="PF03704">
    <property type="entry name" value="BTAD"/>
    <property type="match status" value="1"/>
</dbReference>
<dbReference type="Gene3D" id="1.10.10.10">
    <property type="entry name" value="Winged helix-like DNA-binding domain superfamily/Winged helix DNA-binding domain"/>
    <property type="match status" value="1"/>
</dbReference>
<dbReference type="EMBL" id="JBITGY010000016">
    <property type="protein sequence ID" value="MFI6504767.1"/>
    <property type="molecule type" value="Genomic_DNA"/>
</dbReference>
<evidence type="ECO:0000313" key="8">
    <source>
        <dbReference type="Proteomes" id="UP001612741"/>
    </source>
</evidence>
<dbReference type="InterPro" id="IPR005158">
    <property type="entry name" value="BTAD"/>
</dbReference>
<feature type="domain" description="OmpR/PhoB-type" evidence="5">
    <location>
        <begin position="16"/>
        <end position="88"/>
    </location>
</feature>
<dbReference type="InterPro" id="IPR011990">
    <property type="entry name" value="TPR-like_helical_dom_sf"/>
</dbReference>
<dbReference type="RefSeq" id="WP_397090654.1">
    <property type="nucleotide sequence ID" value="NZ_JBITGY010000016.1"/>
</dbReference>
<keyword evidence="3" id="KW-0238">DNA-binding</keyword>
<evidence type="ECO:0000313" key="7">
    <source>
        <dbReference type="EMBL" id="MFI6504767.1"/>
    </source>
</evidence>
<proteinExistence type="inferred from homology"/>
<name>A0ABW7ZA43_9ACTN</name>
<comment type="similarity">
    <text evidence="1">Belongs to the AfsR/DnrI/RedD regulatory family.</text>
</comment>
<dbReference type="PANTHER" id="PTHR35807">
    <property type="entry name" value="TRANSCRIPTIONAL REGULATOR REDD-RELATED"/>
    <property type="match status" value="1"/>
</dbReference>
<accession>A0ABW7ZA43</accession>
<dbReference type="SMART" id="SM01043">
    <property type="entry name" value="BTAD"/>
    <property type="match status" value="1"/>
</dbReference>
<evidence type="ECO:0000259" key="5">
    <source>
        <dbReference type="SMART" id="SM00862"/>
    </source>
</evidence>